<keyword evidence="3" id="KW-0342">GTP-binding</keyword>
<proteinExistence type="inferred from homology"/>
<name>A0A8B6HBP9_MYTGA</name>
<dbReference type="Proteomes" id="UP000596742">
    <property type="component" value="Unassembled WGS sequence"/>
</dbReference>
<reference evidence="5" key="1">
    <citation type="submission" date="2018-11" db="EMBL/GenBank/DDBJ databases">
        <authorList>
            <person name="Alioto T."/>
            <person name="Alioto T."/>
        </authorList>
    </citation>
    <scope>NUCLEOTIDE SEQUENCE</scope>
</reference>
<dbReference type="AlphaFoldDB" id="A0A8B6HBP9"/>
<feature type="non-terminal residue" evidence="5">
    <location>
        <position position="1"/>
    </location>
</feature>
<evidence type="ECO:0000256" key="2">
    <source>
        <dbReference type="ARBA" id="ARBA00022741"/>
    </source>
</evidence>
<sequence length="131" mass="14725">DNMDSFNNQIQTGTDKSSKILNRKEFKADLHILSVTGKSSFGTRQLNGKKLSVVDTPGILDTHCDKDVIKMEIVKSIGMIFPGPHAVLYIMRIGDKLTTEELNCITIFTEMFGEHIFDFVIVVFTRGNDLE</sequence>
<evidence type="ECO:0000313" key="6">
    <source>
        <dbReference type="Proteomes" id="UP000596742"/>
    </source>
</evidence>
<dbReference type="Pfam" id="PF04548">
    <property type="entry name" value="AIG1"/>
    <property type="match status" value="1"/>
</dbReference>
<evidence type="ECO:0000256" key="3">
    <source>
        <dbReference type="ARBA" id="ARBA00023134"/>
    </source>
</evidence>
<evidence type="ECO:0000313" key="5">
    <source>
        <dbReference type="EMBL" id="VDI76547.1"/>
    </source>
</evidence>
<dbReference type="Gene3D" id="3.40.50.300">
    <property type="entry name" value="P-loop containing nucleotide triphosphate hydrolases"/>
    <property type="match status" value="1"/>
</dbReference>
<organism evidence="5 6">
    <name type="scientific">Mytilus galloprovincialis</name>
    <name type="common">Mediterranean mussel</name>
    <dbReference type="NCBI Taxonomy" id="29158"/>
    <lineage>
        <taxon>Eukaryota</taxon>
        <taxon>Metazoa</taxon>
        <taxon>Spiralia</taxon>
        <taxon>Lophotrochozoa</taxon>
        <taxon>Mollusca</taxon>
        <taxon>Bivalvia</taxon>
        <taxon>Autobranchia</taxon>
        <taxon>Pteriomorphia</taxon>
        <taxon>Mytilida</taxon>
        <taxon>Mytiloidea</taxon>
        <taxon>Mytilidae</taxon>
        <taxon>Mytilinae</taxon>
        <taxon>Mytilus</taxon>
    </lineage>
</organism>
<dbReference type="OrthoDB" id="10061751at2759"/>
<dbReference type="PANTHER" id="PTHR10903">
    <property type="entry name" value="GTPASE, IMAP FAMILY MEMBER-RELATED"/>
    <property type="match status" value="1"/>
</dbReference>
<feature type="domain" description="AIG1-type G" evidence="4">
    <location>
        <begin position="1"/>
        <end position="131"/>
    </location>
</feature>
<protein>
    <recommendedName>
        <fullName evidence="4">AIG1-type G domain-containing protein</fullName>
    </recommendedName>
</protein>
<evidence type="ECO:0000259" key="4">
    <source>
        <dbReference type="PROSITE" id="PS51720"/>
    </source>
</evidence>
<dbReference type="InterPro" id="IPR006703">
    <property type="entry name" value="G_AIG1"/>
</dbReference>
<gene>
    <name evidence="5" type="ORF">MGAL_10B035621</name>
</gene>
<keyword evidence="6" id="KW-1185">Reference proteome</keyword>
<evidence type="ECO:0000256" key="1">
    <source>
        <dbReference type="ARBA" id="ARBA00008535"/>
    </source>
</evidence>
<dbReference type="PANTHER" id="PTHR10903:SF184">
    <property type="entry name" value="GTP-BINDING PROTEIN A"/>
    <property type="match status" value="1"/>
</dbReference>
<dbReference type="InterPro" id="IPR027417">
    <property type="entry name" value="P-loop_NTPase"/>
</dbReference>
<keyword evidence="2" id="KW-0547">Nucleotide-binding</keyword>
<comment type="caution">
    <text evidence="5">The sequence shown here is derived from an EMBL/GenBank/DDBJ whole genome shotgun (WGS) entry which is preliminary data.</text>
</comment>
<feature type="non-terminal residue" evidence="5">
    <location>
        <position position="131"/>
    </location>
</feature>
<dbReference type="GO" id="GO:0005525">
    <property type="term" value="F:GTP binding"/>
    <property type="evidence" value="ECO:0007669"/>
    <property type="project" value="UniProtKB-KW"/>
</dbReference>
<accession>A0A8B6HBP9</accession>
<dbReference type="InterPro" id="IPR045058">
    <property type="entry name" value="GIMA/IAN/Toc"/>
</dbReference>
<dbReference type="SUPFAM" id="SSF52540">
    <property type="entry name" value="P-loop containing nucleoside triphosphate hydrolases"/>
    <property type="match status" value="1"/>
</dbReference>
<comment type="similarity">
    <text evidence="1">Belongs to the TRAFAC class TrmE-Era-EngA-EngB-Septin-like GTPase superfamily. AIG1/Toc34/Toc159-like paraseptin GTPase family. IAN subfamily.</text>
</comment>
<dbReference type="EMBL" id="UYJE01009764">
    <property type="protein sequence ID" value="VDI76547.1"/>
    <property type="molecule type" value="Genomic_DNA"/>
</dbReference>
<dbReference type="PROSITE" id="PS51720">
    <property type="entry name" value="G_AIG1"/>
    <property type="match status" value="1"/>
</dbReference>